<reference evidence="3" key="1">
    <citation type="journal article" date="2021" name="Nat. Commun.">
        <title>Genomic analyses provide insights into spinach domestication and the genetic basis of agronomic traits.</title>
        <authorList>
            <person name="Cai X."/>
            <person name="Sun X."/>
            <person name="Xu C."/>
            <person name="Sun H."/>
            <person name="Wang X."/>
            <person name="Ge C."/>
            <person name="Zhang Z."/>
            <person name="Wang Q."/>
            <person name="Fei Z."/>
            <person name="Jiao C."/>
            <person name="Wang Q."/>
        </authorList>
    </citation>
    <scope>NUCLEOTIDE SEQUENCE [LARGE SCALE GENOMIC DNA]</scope>
    <source>
        <strain evidence="3">cv. Varoflay</strain>
    </source>
</reference>
<evidence type="ECO:0000313" key="4">
    <source>
        <dbReference type="RefSeq" id="XP_021836802.1"/>
    </source>
</evidence>
<protein>
    <submittedName>
        <fullName evidence="4">Protein FAR1-RELATED SEQUENCE 5-like</fullName>
    </submittedName>
</protein>
<dbReference type="InterPro" id="IPR018289">
    <property type="entry name" value="MULE_transposase_dom"/>
</dbReference>
<reference evidence="4" key="2">
    <citation type="submission" date="2025-08" db="UniProtKB">
        <authorList>
            <consortium name="RefSeq"/>
        </authorList>
    </citation>
    <scope>IDENTIFICATION</scope>
    <source>
        <tissue evidence="4">Leaf</tissue>
    </source>
</reference>
<feature type="region of interest" description="Disordered" evidence="1">
    <location>
        <begin position="583"/>
        <end position="607"/>
    </location>
</feature>
<feature type="compositionally biased region" description="Basic residues" evidence="1">
    <location>
        <begin position="583"/>
        <end position="594"/>
    </location>
</feature>
<dbReference type="InterPro" id="IPR052579">
    <property type="entry name" value="Zinc_finger_SWIM"/>
</dbReference>
<dbReference type="AlphaFoldDB" id="A0A9R0HTL9"/>
<evidence type="ECO:0000313" key="3">
    <source>
        <dbReference type="Proteomes" id="UP000813463"/>
    </source>
</evidence>
<name>A0A9R0HTL9_SPIOL</name>
<dbReference type="GeneID" id="110776551"/>
<dbReference type="KEGG" id="soe:110776551"/>
<sequence length="650" mass="75229">MDEAEALFHEKFHSREELIQKARHFYASKGYGLSIKDSKKDKYVVLCCDRGGNYRNKGKIPIENRKRVTCTRLINCPFQIEGKLKGYFWSLQIKNNNHNHDPSDDMSGHPSSRCLTKEEIADIEKQSMAGIQPRQIISSLRQKNPNLQAVARTIYNLKNKIQKESLGSRSLIQALFEELEQGGFTFTYVKDDKGHLTHVFFAHPRSIMLAKTYSSVFVMDCTYKTNKYGMPLLDIIGMTSLNKSFYAAFVFLQNEKEEDYVWALKNFSSILGFNCQPQVIVTDRELALIGAINIVFPETTHLLCVWHIQKNIVAKCKGYFTEIEDWDVFMSMWNAMIYAETEEQFEESWLFLQLIYKEKNDIIDYISSTWIPVKKKFVSVWTEKILHFGNRASSRAEGAHAKLKKYLHVSTGNIRQVKNKICLAIDNEFQEIKTQVESEKLRVPHKYNVPYFKDLMNKVSIFALKKLYKQYEMASLGTLKAQCTGNFVATMGLPCAHMMCDWKEGTLPLHLINSQWRIDTKFITSINEDNTCADDEDEMKELLDKLYIAYHQWPTFQKVEVKKKIYQLLNMEDPLVTEPILQTRKRKRNTKSKKGMGSSSTRRDPSQFEMVEAVWKSQNSQNVGETSTSGIDLNVPLFQDPSLTSLEVLK</sequence>
<proteinExistence type="predicted"/>
<dbReference type="Pfam" id="PF10551">
    <property type="entry name" value="MULE"/>
    <property type="match status" value="1"/>
</dbReference>
<dbReference type="PANTHER" id="PTHR31569">
    <property type="entry name" value="SWIM-TYPE DOMAIN-CONTAINING PROTEIN"/>
    <property type="match status" value="1"/>
</dbReference>
<evidence type="ECO:0000256" key="1">
    <source>
        <dbReference type="SAM" id="MobiDB-lite"/>
    </source>
</evidence>
<keyword evidence="3" id="KW-1185">Reference proteome</keyword>
<organism evidence="3 4">
    <name type="scientific">Spinacia oleracea</name>
    <name type="common">Spinach</name>
    <dbReference type="NCBI Taxonomy" id="3562"/>
    <lineage>
        <taxon>Eukaryota</taxon>
        <taxon>Viridiplantae</taxon>
        <taxon>Streptophyta</taxon>
        <taxon>Embryophyta</taxon>
        <taxon>Tracheophyta</taxon>
        <taxon>Spermatophyta</taxon>
        <taxon>Magnoliopsida</taxon>
        <taxon>eudicotyledons</taxon>
        <taxon>Gunneridae</taxon>
        <taxon>Pentapetalae</taxon>
        <taxon>Caryophyllales</taxon>
        <taxon>Chenopodiaceae</taxon>
        <taxon>Chenopodioideae</taxon>
        <taxon>Anserineae</taxon>
        <taxon>Spinacia</taxon>
    </lineage>
</organism>
<dbReference type="OrthoDB" id="4327540at2759"/>
<feature type="domain" description="MULE transposase" evidence="2">
    <location>
        <begin position="216"/>
        <end position="311"/>
    </location>
</feature>
<dbReference type="PANTHER" id="PTHR31569:SF4">
    <property type="entry name" value="SWIM-TYPE DOMAIN-CONTAINING PROTEIN"/>
    <property type="match status" value="1"/>
</dbReference>
<dbReference type="RefSeq" id="XP_021836802.1">
    <property type="nucleotide sequence ID" value="XM_021981110.1"/>
</dbReference>
<accession>A0A9R0HTL9</accession>
<gene>
    <name evidence="4" type="primary">LOC110776551</name>
</gene>
<evidence type="ECO:0000259" key="2">
    <source>
        <dbReference type="Pfam" id="PF10551"/>
    </source>
</evidence>
<dbReference type="Proteomes" id="UP000813463">
    <property type="component" value="Chromosome 4"/>
</dbReference>